<gene>
    <name evidence="3" type="ORF">FDP41_009544</name>
</gene>
<feature type="region of interest" description="Disordered" evidence="1">
    <location>
        <begin position="1"/>
        <end position="42"/>
    </location>
</feature>
<dbReference type="VEuPathDB" id="AmoebaDB:NfTy_062890"/>
<evidence type="ECO:0000259" key="2">
    <source>
        <dbReference type="Pfam" id="PF08487"/>
    </source>
</evidence>
<feature type="compositionally biased region" description="Basic and acidic residues" evidence="1">
    <location>
        <begin position="18"/>
        <end position="33"/>
    </location>
</feature>
<dbReference type="Proteomes" id="UP000444721">
    <property type="component" value="Unassembled WGS sequence"/>
</dbReference>
<evidence type="ECO:0000313" key="3">
    <source>
        <dbReference type="EMBL" id="KAF0972236.1"/>
    </source>
</evidence>
<evidence type="ECO:0000256" key="1">
    <source>
        <dbReference type="SAM" id="MobiDB-lite"/>
    </source>
</evidence>
<sequence length="430" mass="49189">MPRRRNDHWCSSKRIKQHMKDKTNSKSNVLKDQEGDDVVGIDSQGSHSPFDRFIQLKLGSVTPFSDKASTVLPLVSHHVKCQITYPVIQVVSTMTFQNDHSSKTIEALVDAVPIEKEKAKQVFENEARAERNVSIVEKVSQSNCFKTRVNPLPFQEDKTIQVKYQIMLNETATSLQEKEEGIINSCVFIPMSYLNFEKLREDSKIEFSFNESSFKNLKSEIYLETLHNNNTDTSHQDGHDHDATMHDTISSQLIWSNNKFNYSSSHPHTDYHFELKKSDLNEHITGFTLNISQKTESTRDIQFAEKDGYFMTSIHVPSPPTEIISNENSEQPGKKIQILWDCSLSQGKQHVTICKLLRKILEKVEPSCIVFTCFSNAVVSNHEFSNGFGFSKLELFLTQQELTYDGGSNLLLLDRGMIDESVHYCIMFTN</sequence>
<dbReference type="VEuPathDB" id="AmoebaDB:FDP41_009544"/>
<dbReference type="AlphaFoldDB" id="A0A6A5BC20"/>
<dbReference type="VEuPathDB" id="AmoebaDB:NF0120770"/>
<comment type="caution">
    <text evidence="3">The sequence shown here is derived from an EMBL/GenBank/DDBJ whole genome shotgun (WGS) entry which is preliminary data.</text>
</comment>
<feature type="compositionally biased region" description="Basic residues" evidence="1">
    <location>
        <begin position="1"/>
        <end position="17"/>
    </location>
</feature>
<keyword evidence="4" id="KW-1185">Reference proteome</keyword>
<organism evidence="3 4">
    <name type="scientific">Naegleria fowleri</name>
    <name type="common">Brain eating amoeba</name>
    <dbReference type="NCBI Taxonomy" id="5763"/>
    <lineage>
        <taxon>Eukaryota</taxon>
        <taxon>Discoba</taxon>
        <taxon>Heterolobosea</taxon>
        <taxon>Tetramitia</taxon>
        <taxon>Eutetramitia</taxon>
        <taxon>Vahlkampfiidae</taxon>
        <taxon>Naegleria</taxon>
    </lineage>
</organism>
<dbReference type="EMBL" id="VFQX01000070">
    <property type="protein sequence ID" value="KAF0972236.1"/>
    <property type="molecule type" value="Genomic_DNA"/>
</dbReference>
<dbReference type="OrthoDB" id="441278at2759"/>
<dbReference type="GeneID" id="68116760"/>
<accession>A0A6A5BC20</accession>
<protein>
    <recommendedName>
        <fullName evidence="2">VIT domain-containing protein</fullName>
    </recommendedName>
</protein>
<evidence type="ECO:0000313" key="4">
    <source>
        <dbReference type="Proteomes" id="UP000444721"/>
    </source>
</evidence>
<proteinExistence type="predicted"/>
<reference evidence="3 4" key="1">
    <citation type="journal article" date="2019" name="Sci. Rep.">
        <title>Nanopore sequencing improves the draft genome of the human pathogenic amoeba Naegleria fowleri.</title>
        <authorList>
            <person name="Liechti N."/>
            <person name="Schurch N."/>
            <person name="Bruggmann R."/>
            <person name="Wittwer M."/>
        </authorList>
    </citation>
    <scope>NUCLEOTIDE SEQUENCE [LARGE SCALE GENOMIC DNA]</scope>
    <source>
        <strain evidence="3 4">ATCC 30894</strain>
    </source>
</reference>
<dbReference type="InterPro" id="IPR013694">
    <property type="entry name" value="VIT"/>
</dbReference>
<dbReference type="Pfam" id="PF08487">
    <property type="entry name" value="VIT"/>
    <property type="match status" value="1"/>
</dbReference>
<name>A0A6A5BC20_NAEFO</name>
<dbReference type="RefSeq" id="XP_044556951.1">
    <property type="nucleotide sequence ID" value="XM_044713514.1"/>
</dbReference>
<feature type="domain" description="VIT" evidence="2">
    <location>
        <begin position="109"/>
        <end position="164"/>
    </location>
</feature>